<accession>Q4JZ55</accession>
<dbReference type="EC" id="2.7.10.2" evidence="3"/>
<dbReference type="CDD" id="cd05387">
    <property type="entry name" value="BY-kinase"/>
    <property type="match status" value="1"/>
</dbReference>
<evidence type="ECO:0000256" key="5">
    <source>
        <dbReference type="ARBA" id="ARBA00022679"/>
    </source>
</evidence>
<dbReference type="Proteomes" id="UP000314170">
    <property type="component" value="Unassembled WGS sequence"/>
</dbReference>
<evidence type="ECO:0000256" key="13">
    <source>
        <dbReference type="ARBA" id="ARBA00051245"/>
    </source>
</evidence>
<dbReference type="SUPFAM" id="SSF52540">
    <property type="entry name" value="P-loop containing nucleoside triphosphate hydrolases"/>
    <property type="match status" value="1"/>
</dbReference>
<dbReference type="EMBL" id="CR931710">
    <property type="protein sequence ID" value="CAI34401.1"/>
    <property type="molecule type" value="Genomic_DNA"/>
</dbReference>
<keyword evidence="6" id="KW-0547">Nucleotide-binding</keyword>
<dbReference type="Pfam" id="PF13614">
    <property type="entry name" value="AAA_31"/>
    <property type="match status" value="1"/>
</dbReference>
<comment type="catalytic activity">
    <reaction evidence="13">
        <text>L-tyrosyl-[protein] + ATP = O-phospho-L-tyrosyl-[protein] + ADP + H(+)</text>
        <dbReference type="Rhea" id="RHEA:10596"/>
        <dbReference type="Rhea" id="RHEA-COMP:10136"/>
        <dbReference type="Rhea" id="RHEA-COMP:20101"/>
        <dbReference type="ChEBI" id="CHEBI:15378"/>
        <dbReference type="ChEBI" id="CHEBI:30616"/>
        <dbReference type="ChEBI" id="CHEBI:46858"/>
        <dbReference type="ChEBI" id="CHEBI:61978"/>
        <dbReference type="ChEBI" id="CHEBI:456216"/>
        <dbReference type="EC" id="2.7.10.2"/>
    </reaction>
</comment>
<dbReference type="UniPathway" id="UPA00934"/>
<dbReference type="GO" id="GO:0045227">
    <property type="term" value="P:capsule polysaccharide biosynthetic process"/>
    <property type="evidence" value="ECO:0007669"/>
    <property type="project" value="UniProtKB-UniPathway"/>
</dbReference>
<keyword evidence="11" id="KW-0270">Exopolysaccharide synthesis</keyword>
<dbReference type="RefSeq" id="WP_050123802.1">
    <property type="nucleotide sequence ID" value="NZ_AP026916.1"/>
</dbReference>
<evidence type="ECO:0000313" key="19">
    <source>
        <dbReference type="Proteomes" id="UP000314170"/>
    </source>
</evidence>
<keyword evidence="7 17" id="KW-0418">Kinase</keyword>
<evidence type="ECO:0000256" key="2">
    <source>
        <dbReference type="ARBA" id="ARBA00007316"/>
    </source>
</evidence>
<reference evidence="17" key="1">
    <citation type="journal article" date="2006" name="PLoS Genet.">
        <title>Genetic analysis of the capsular biosynthetic locus from all 90 pneumococcal serotypes.</title>
        <authorList>
            <person name="Bentley S.D."/>
            <person name="Aanensen D.M."/>
            <person name="Mavroidi A."/>
            <person name="Saunders D."/>
            <person name="Rabbinowitsch E."/>
            <person name="Collins M."/>
            <person name="Donohoe K."/>
            <person name="Harris D."/>
            <person name="Murphy L."/>
            <person name="Quail M.A."/>
            <person name="Samuel G."/>
            <person name="Skovsted I.C."/>
            <person name="Kaltoft M.S."/>
            <person name="Barrell B."/>
            <person name="Reeves P.R."/>
            <person name="Parkhill J."/>
            <person name="Spratt B.G."/>
        </authorList>
    </citation>
    <scope>NUCLEOTIDE SEQUENCE</scope>
    <source>
        <strain evidence="16">601/62</strain>
        <strain evidence="17">9687/39</strain>
        <strain evidence="15">Tp 25/38</strain>
    </source>
</reference>
<evidence type="ECO:0000313" key="18">
    <source>
        <dbReference type="EMBL" id="VSJ54898.1"/>
    </source>
</evidence>
<evidence type="ECO:0000256" key="10">
    <source>
        <dbReference type="ARBA" id="ARBA00023137"/>
    </source>
</evidence>
<keyword evidence="5 17" id="KW-0808">Transferase</keyword>
<evidence type="ECO:0000256" key="4">
    <source>
        <dbReference type="ARBA" id="ARBA00019200"/>
    </source>
</evidence>
<dbReference type="EMBL" id="CR931690">
    <property type="protein sequence ID" value="CAI33977.1"/>
    <property type="molecule type" value="Genomic_DNA"/>
</dbReference>
<dbReference type="InterPro" id="IPR050445">
    <property type="entry name" value="Bact_polysacc_biosynth/exp"/>
</dbReference>
<evidence type="ECO:0000256" key="7">
    <source>
        <dbReference type="ARBA" id="ARBA00022777"/>
    </source>
</evidence>
<dbReference type="GO" id="GO:0005886">
    <property type="term" value="C:plasma membrane"/>
    <property type="evidence" value="ECO:0007669"/>
    <property type="project" value="TreeGrafter"/>
</dbReference>
<dbReference type="EMBL" id="CR931689">
    <property type="protein sequence ID" value="CAI33960.2"/>
    <property type="molecule type" value="Genomic_DNA"/>
</dbReference>
<evidence type="ECO:0000256" key="12">
    <source>
        <dbReference type="ARBA" id="ARBA00024964"/>
    </source>
</evidence>
<dbReference type="GO" id="GO:0004715">
    <property type="term" value="F:non-membrane spanning protein tyrosine kinase activity"/>
    <property type="evidence" value="ECO:0007669"/>
    <property type="project" value="UniProtKB-EC"/>
</dbReference>
<reference evidence="18 19" key="2">
    <citation type="submission" date="2019-04" db="EMBL/GenBank/DDBJ databases">
        <authorList>
            <consortium name="Pathogen Informatics"/>
        </authorList>
    </citation>
    <scope>NUCLEOTIDE SEQUENCE [LARGE SCALE GENOMIC DNA]</scope>
    <source>
        <strain evidence="18 19">GPSC38</strain>
    </source>
</reference>
<dbReference type="GO" id="GO:0005524">
    <property type="term" value="F:ATP binding"/>
    <property type="evidence" value="ECO:0007669"/>
    <property type="project" value="UniProtKB-KW"/>
</dbReference>
<comment type="function">
    <text evidence="12">Involved in the regulation of capsular polysaccharide biosynthesis. Autophosphorylation of CpsD attenuates its activity and reduces the level of encapsulation. May be part of a complex that directs the coordinated polymerization and export to the cell surface of the capsular polysaccharide.</text>
</comment>
<organism evidence="17">
    <name type="scientific">Streptococcus pneumoniae</name>
    <dbReference type="NCBI Taxonomy" id="1313"/>
    <lineage>
        <taxon>Bacteria</taxon>
        <taxon>Bacillati</taxon>
        <taxon>Bacillota</taxon>
        <taxon>Bacilli</taxon>
        <taxon>Lactobacillales</taxon>
        <taxon>Streptococcaceae</taxon>
        <taxon>Streptococcus</taxon>
    </lineage>
</organism>
<evidence type="ECO:0000259" key="14">
    <source>
        <dbReference type="Pfam" id="PF13614"/>
    </source>
</evidence>
<comment type="pathway">
    <text evidence="1">Capsule biogenesis; capsule polysaccharide biosynthesis.</text>
</comment>
<name>Q4JZ55_STREE</name>
<keyword evidence="10" id="KW-0829">Tyrosine-protein kinase</keyword>
<feature type="domain" description="AAA" evidence="14">
    <location>
        <begin position="36"/>
        <end position="165"/>
    </location>
</feature>
<dbReference type="AlphaFoldDB" id="Q4JZ55"/>
<evidence type="ECO:0000256" key="6">
    <source>
        <dbReference type="ARBA" id="ARBA00022741"/>
    </source>
</evidence>
<evidence type="ECO:0000256" key="1">
    <source>
        <dbReference type="ARBA" id="ARBA00005132"/>
    </source>
</evidence>
<proteinExistence type="inferred from homology"/>
<keyword evidence="8" id="KW-0067">ATP-binding</keyword>
<protein>
    <recommendedName>
        <fullName evidence="4">Tyrosine-protein kinase CpsD</fullName>
        <ecNumber evidence="3">2.7.10.2</ecNumber>
    </recommendedName>
</protein>
<gene>
    <name evidence="17" type="primary">wze</name>
    <name evidence="18" type="ORF">SAMEA104154639_02031</name>
    <name evidence="15" type="ORF">SPC25A_0007</name>
    <name evidence="16" type="ORF">SPC25F_0007</name>
    <name evidence="17" type="ORF">SPC38_0008</name>
</gene>
<dbReference type="Gene3D" id="3.40.50.300">
    <property type="entry name" value="P-loop containing nucleotide triphosphate hydrolases"/>
    <property type="match status" value="1"/>
</dbReference>
<evidence type="ECO:0000313" key="17">
    <source>
        <dbReference type="EMBL" id="CAI34401.1"/>
    </source>
</evidence>
<evidence type="ECO:0000256" key="8">
    <source>
        <dbReference type="ARBA" id="ARBA00022840"/>
    </source>
</evidence>
<evidence type="ECO:0000256" key="3">
    <source>
        <dbReference type="ARBA" id="ARBA00011903"/>
    </source>
</evidence>
<comment type="similarity">
    <text evidence="2">Belongs to the CpsD/CapB family.</text>
</comment>
<dbReference type="InterPro" id="IPR005702">
    <property type="entry name" value="Wzc-like_C"/>
</dbReference>
<sequence>MGKLELTRKYYQLYNETKEYFNALQTNIQLSGDGLKVISVTSTVKNEGKSTISVGLSMSLALSGYKVLLLDVDLRNSVMSGMFHSRERITGLTEYLSGKAGMADSMQETTLDNLYILQAGVVSPNPLSLLRSVKFETLIDSMKKYFDYIIVDTPPIGQVIDAAIIAQQCDGIFLVTEMRKTTRRQIFSSLQQLEQTGVPVLGLVANKAIIKKDSYGYYGKNTASETERY</sequence>
<evidence type="ECO:0000313" key="16">
    <source>
        <dbReference type="EMBL" id="CAI33977.1"/>
    </source>
</evidence>
<dbReference type="PANTHER" id="PTHR32309">
    <property type="entry name" value="TYROSINE-PROTEIN KINASE"/>
    <property type="match status" value="1"/>
</dbReference>
<dbReference type="NCBIfam" id="TIGR01007">
    <property type="entry name" value="eps_fam"/>
    <property type="match status" value="1"/>
</dbReference>
<dbReference type="PANTHER" id="PTHR32309:SF13">
    <property type="entry name" value="FERRIC ENTEROBACTIN TRANSPORT PROTEIN FEPE"/>
    <property type="match status" value="1"/>
</dbReference>
<dbReference type="EMBL" id="CABBZR010000026">
    <property type="protein sequence ID" value="VSJ54898.1"/>
    <property type="molecule type" value="Genomic_DNA"/>
</dbReference>
<evidence type="ECO:0000256" key="11">
    <source>
        <dbReference type="ARBA" id="ARBA00023169"/>
    </source>
</evidence>
<dbReference type="InterPro" id="IPR027417">
    <property type="entry name" value="P-loop_NTPase"/>
</dbReference>
<keyword evidence="9" id="KW-0972">Capsule biogenesis/degradation</keyword>
<evidence type="ECO:0000313" key="15">
    <source>
        <dbReference type="EMBL" id="CAI33960.2"/>
    </source>
</evidence>
<evidence type="ECO:0000256" key="9">
    <source>
        <dbReference type="ARBA" id="ARBA00022903"/>
    </source>
</evidence>
<dbReference type="InterPro" id="IPR025669">
    <property type="entry name" value="AAA_dom"/>
</dbReference>